<evidence type="ECO:0000313" key="2">
    <source>
        <dbReference type="Proteomes" id="UP000004095"/>
    </source>
</evidence>
<evidence type="ECO:0000313" key="1">
    <source>
        <dbReference type="EMBL" id="EAY27688.1"/>
    </source>
</evidence>
<dbReference type="EMBL" id="AAWS01000021">
    <property type="protein sequence ID" value="EAY27688.1"/>
    <property type="molecule type" value="Genomic_DNA"/>
</dbReference>
<gene>
    <name evidence="1" type="ORF">M23134_03756</name>
</gene>
<comment type="caution">
    <text evidence="1">The sequence shown here is derived from an EMBL/GenBank/DDBJ whole genome shotgun (WGS) entry which is preliminary data.</text>
</comment>
<dbReference type="OrthoDB" id="4272688at2"/>
<keyword evidence="2" id="KW-1185">Reference proteome</keyword>
<reference evidence="1 2" key="1">
    <citation type="submission" date="2007-01" db="EMBL/GenBank/DDBJ databases">
        <authorList>
            <person name="Haygood M."/>
            <person name="Podell S."/>
            <person name="Anderson C."/>
            <person name="Hopkinson B."/>
            <person name="Roe K."/>
            <person name="Barbeau K."/>
            <person name="Gaasterland T."/>
            <person name="Ferriera S."/>
            <person name="Johnson J."/>
            <person name="Kravitz S."/>
            <person name="Beeson K."/>
            <person name="Sutton G."/>
            <person name="Rogers Y.-H."/>
            <person name="Friedman R."/>
            <person name="Frazier M."/>
            <person name="Venter J.C."/>
        </authorList>
    </citation>
    <scope>NUCLEOTIDE SEQUENCE [LARGE SCALE GENOMIC DNA]</scope>
    <source>
        <strain evidence="1 2">ATCC 23134</strain>
    </source>
</reference>
<organism evidence="1 2">
    <name type="scientific">Microscilla marina ATCC 23134</name>
    <dbReference type="NCBI Taxonomy" id="313606"/>
    <lineage>
        <taxon>Bacteria</taxon>
        <taxon>Pseudomonadati</taxon>
        <taxon>Bacteroidota</taxon>
        <taxon>Cytophagia</taxon>
        <taxon>Cytophagales</taxon>
        <taxon>Microscillaceae</taxon>
        <taxon>Microscilla</taxon>
    </lineage>
</organism>
<dbReference type="AlphaFoldDB" id="A1ZPE9"/>
<accession>A1ZPE9</accession>
<proteinExistence type="predicted"/>
<protein>
    <submittedName>
        <fullName evidence="1">Uncharacterized protein</fullName>
    </submittedName>
</protein>
<name>A1ZPE9_MICM2</name>
<sequence>MNTKTTALNFEYGIASELDTNQLLTEQDQACFDEIQQVLKKHQALDRFGVTLLDNDALPDNTIRLETNSMAERTLISRIVNKNHSKNKSVETNWTLNNSKVLAACDKSCEAPKGKHGPHHAGGGQAQ</sequence>
<dbReference type="RefSeq" id="WP_002699029.1">
    <property type="nucleotide sequence ID" value="NZ_AAWS01000021.1"/>
</dbReference>
<dbReference type="Proteomes" id="UP000004095">
    <property type="component" value="Unassembled WGS sequence"/>
</dbReference>